<evidence type="ECO:0000313" key="7">
    <source>
        <dbReference type="Proteomes" id="UP001432027"/>
    </source>
</evidence>
<proteinExistence type="inferred from homology"/>
<organism evidence="6 7">
    <name type="scientific">Pristionchus entomophagus</name>
    <dbReference type="NCBI Taxonomy" id="358040"/>
    <lineage>
        <taxon>Eukaryota</taxon>
        <taxon>Metazoa</taxon>
        <taxon>Ecdysozoa</taxon>
        <taxon>Nematoda</taxon>
        <taxon>Chromadorea</taxon>
        <taxon>Rhabditida</taxon>
        <taxon>Rhabditina</taxon>
        <taxon>Diplogasteromorpha</taxon>
        <taxon>Diplogasteroidea</taxon>
        <taxon>Neodiplogasteridae</taxon>
        <taxon>Pristionchus</taxon>
    </lineage>
</organism>
<protein>
    <submittedName>
        <fullName evidence="6">Uncharacterized protein</fullName>
    </submittedName>
</protein>
<dbReference type="AlphaFoldDB" id="A0AAV5U463"/>
<dbReference type="GO" id="GO:0005615">
    <property type="term" value="C:extracellular space"/>
    <property type="evidence" value="ECO:0007669"/>
    <property type="project" value="TreeGrafter"/>
</dbReference>
<comment type="similarity">
    <text evidence="1">Belongs to the stanniocalcin family.</text>
</comment>
<comment type="caution">
    <text evidence="6">The sequence shown here is derived from an EMBL/GenBank/DDBJ whole genome shotgun (WGS) entry which is preliminary data.</text>
</comment>
<feature type="compositionally biased region" description="Low complexity" evidence="5">
    <location>
        <begin position="235"/>
        <end position="245"/>
    </location>
</feature>
<dbReference type="GO" id="GO:0006874">
    <property type="term" value="P:intracellular calcium ion homeostasis"/>
    <property type="evidence" value="ECO:0007669"/>
    <property type="project" value="TreeGrafter"/>
</dbReference>
<evidence type="ECO:0000256" key="4">
    <source>
        <dbReference type="ARBA" id="ARBA00023157"/>
    </source>
</evidence>
<keyword evidence="4" id="KW-1015">Disulfide bond</keyword>
<keyword evidence="7" id="KW-1185">Reference proteome</keyword>
<keyword evidence="3" id="KW-0372">Hormone</keyword>
<name>A0AAV5U463_9BILA</name>
<dbReference type="InterPro" id="IPR004978">
    <property type="entry name" value="Stanniocalcin"/>
</dbReference>
<evidence type="ECO:0000256" key="1">
    <source>
        <dbReference type="ARBA" id="ARBA00008693"/>
    </source>
</evidence>
<dbReference type="Proteomes" id="UP001432027">
    <property type="component" value="Unassembled WGS sequence"/>
</dbReference>
<accession>A0AAV5U463</accession>
<evidence type="ECO:0000256" key="2">
    <source>
        <dbReference type="ARBA" id="ARBA00011748"/>
    </source>
</evidence>
<evidence type="ECO:0000256" key="5">
    <source>
        <dbReference type="SAM" id="MobiDB-lite"/>
    </source>
</evidence>
<comment type="subunit">
    <text evidence="2">Homodimer; disulfide-linked.</text>
</comment>
<dbReference type="PANTHER" id="PTHR11245">
    <property type="entry name" value="STANNIOCALCIN"/>
    <property type="match status" value="1"/>
</dbReference>
<evidence type="ECO:0000256" key="3">
    <source>
        <dbReference type="ARBA" id="ARBA00022702"/>
    </source>
</evidence>
<feature type="region of interest" description="Disordered" evidence="5">
    <location>
        <begin position="220"/>
        <end position="245"/>
    </location>
</feature>
<evidence type="ECO:0000313" key="6">
    <source>
        <dbReference type="EMBL" id="GMT01413.1"/>
    </source>
</evidence>
<gene>
    <name evidence="6" type="ORF">PENTCL1PPCAC_23587</name>
</gene>
<sequence length="640" mass="72429">MKRLLTRGSSSSISVKFHEASVTWTVFPNACRRVTTAAVRSSEFHDFDRLFSALIRIVRREMTFNEASASHHISLNLIKAAYKKIVTTMRALTKNLRDDKKEDIELKGDEMDENGFHFDEVSEDNLIITTNEKGEEYAIVDPSIVRLKKNRFEPVLNSNETGYGGPEAPIKIKEEKELKREIKDEPIDDFLTTNANYQMSSNTNEFGNYKKDAKRVKMEVEESHSFESPEEEEGTSPSSLLSSSLTNGLDPRISLDQLDTNRLQIIQECISAVTLRSQLERQRKGALNTAIFNICMGELTLNEASKKFDLNDETVRKNVQKVRLRLGSILPPEKVTMASHGIPKIIPTREDSVTIDGVTVPKSIQRLKQMLTIGKLDQSNAQPFFGTKEELREKLVTILQEFNSKADIQSIADGMMLVSVDGRSNVEAYERYNLTKSILSDYFRAIKIFIDFAKSPCTHQYQFNKFVSKHSDVLTDRKITLARGKPEQVLDDESLVTIRDDEAVTIDGIRVPKAISVLLWWLSIGRLDYSKALPFLGTKDELRERLITTILTFKFKGNLANLVDGILQVCMYQATHSEVHRVYKISKGNLSNYIKCVKVFIDFATSPCIRESLNRNAISTIPGVLMDCGGTESPQAIRNE</sequence>
<dbReference type="GO" id="GO:0005179">
    <property type="term" value="F:hormone activity"/>
    <property type="evidence" value="ECO:0007669"/>
    <property type="project" value="UniProtKB-KW"/>
</dbReference>
<dbReference type="PANTHER" id="PTHR11245:SF6">
    <property type="entry name" value="DUF19 DOMAIN-CONTAINING PROTEIN"/>
    <property type="match status" value="1"/>
</dbReference>
<dbReference type="EMBL" id="BTSX01000005">
    <property type="protein sequence ID" value="GMT01413.1"/>
    <property type="molecule type" value="Genomic_DNA"/>
</dbReference>
<reference evidence="6" key="1">
    <citation type="submission" date="2023-10" db="EMBL/GenBank/DDBJ databases">
        <title>Genome assembly of Pristionchus species.</title>
        <authorList>
            <person name="Yoshida K."/>
            <person name="Sommer R.J."/>
        </authorList>
    </citation>
    <scope>NUCLEOTIDE SEQUENCE</scope>
    <source>
        <strain evidence="6">RS0144</strain>
    </source>
</reference>